<dbReference type="GO" id="GO:0007411">
    <property type="term" value="P:axon guidance"/>
    <property type="evidence" value="ECO:0007669"/>
    <property type="project" value="TreeGrafter"/>
</dbReference>
<dbReference type="GO" id="GO:0030215">
    <property type="term" value="F:semaphorin receptor binding"/>
    <property type="evidence" value="ECO:0007669"/>
    <property type="project" value="InterPro"/>
</dbReference>
<dbReference type="GO" id="GO:0001755">
    <property type="term" value="P:neural crest cell migration"/>
    <property type="evidence" value="ECO:0007669"/>
    <property type="project" value="TreeGrafter"/>
</dbReference>
<dbReference type="InterPro" id="IPR015943">
    <property type="entry name" value="WD40/YVTN_repeat-like_dom_sf"/>
</dbReference>
<keyword evidence="5" id="KW-0325">Glycoprotein</keyword>
<proteinExistence type="inferred from homology"/>
<dbReference type="Gene3D" id="3.30.1680.10">
    <property type="entry name" value="ligand-binding face of the semaphorins, domain 2"/>
    <property type="match status" value="1"/>
</dbReference>
<protein>
    <submittedName>
        <fullName evidence="9">Semaphorin-7A</fullName>
    </submittedName>
</protein>
<feature type="domain" description="Sema" evidence="8">
    <location>
        <begin position="1"/>
        <end position="362"/>
    </location>
</feature>
<dbReference type="OrthoDB" id="9988752at2759"/>
<dbReference type="Pfam" id="PF01437">
    <property type="entry name" value="PSI"/>
    <property type="match status" value="1"/>
</dbReference>
<dbReference type="Pfam" id="PF01403">
    <property type="entry name" value="Sema"/>
    <property type="match status" value="1"/>
</dbReference>
<dbReference type="GO" id="GO:0000122">
    <property type="term" value="P:negative regulation of transcription by RNA polymerase II"/>
    <property type="evidence" value="ECO:0007669"/>
    <property type="project" value="TreeGrafter"/>
</dbReference>
<evidence type="ECO:0000256" key="4">
    <source>
        <dbReference type="ARBA" id="ARBA00023157"/>
    </source>
</evidence>
<organism evidence="9 10">
    <name type="scientific">Liparis tanakae</name>
    <name type="common">Tanaka's snailfish</name>
    <dbReference type="NCBI Taxonomy" id="230148"/>
    <lineage>
        <taxon>Eukaryota</taxon>
        <taxon>Metazoa</taxon>
        <taxon>Chordata</taxon>
        <taxon>Craniata</taxon>
        <taxon>Vertebrata</taxon>
        <taxon>Euteleostomi</taxon>
        <taxon>Actinopterygii</taxon>
        <taxon>Neopterygii</taxon>
        <taxon>Teleostei</taxon>
        <taxon>Neoteleostei</taxon>
        <taxon>Acanthomorphata</taxon>
        <taxon>Eupercaria</taxon>
        <taxon>Perciformes</taxon>
        <taxon>Cottioidei</taxon>
        <taxon>Cottales</taxon>
        <taxon>Liparidae</taxon>
        <taxon>Liparis</taxon>
    </lineage>
</organism>
<dbReference type="GO" id="GO:0045499">
    <property type="term" value="F:chemorepellent activity"/>
    <property type="evidence" value="ECO:0007669"/>
    <property type="project" value="TreeGrafter"/>
</dbReference>
<dbReference type="FunFam" id="2.60.40.10:FF:001170">
    <property type="entry name" value="Sema domain, immunoglobulin domain (Ig), short basic domain, secreted, (Semaphorin) 3F"/>
    <property type="match status" value="1"/>
</dbReference>
<dbReference type="Gene3D" id="2.60.40.10">
    <property type="entry name" value="Immunoglobulins"/>
    <property type="match status" value="1"/>
</dbReference>
<comment type="subcellular location">
    <subcellularLocation>
        <location evidence="1">Membrane</location>
    </subcellularLocation>
</comment>
<dbReference type="EMBL" id="SRLO01000260">
    <property type="protein sequence ID" value="TNN64013.1"/>
    <property type="molecule type" value="Genomic_DNA"/>
</dbReference>
<dbReference type="InterPro" id="IPR036352">
    <property type="entry name" value="Semap_dom_sf"/>
</dbReference>
<dbReference type="GO" id="GO:0005886">
    <property type="term" value="C:plasma membrane"/>
    <property type="evidence" value="ECO:0007669"/>
    <property type="project" value="TreeGrafter"/>
</dbReference>
<dbReference type="GO" id="GO:0043931">
    <property type="term" value="P:ossification involved in bone maturation"/>
    <property type="evidence" value="ECO:0007669"/>
    <property type="project" value="TreeGrafter"/>
</dbReference>
<dbReference type="InterPro" id="IPR007110">
    <property type="entry name" value="Ig-like_dom"/>
</dbReference>
<evidence type="ECO:0000259" key="7">
    <source>
        <dbReference type="PROSITE" id="PS50835"/>
    </source>
</evidence>
<dbReference type="InterPro" id="IPR036179">
    <property type="entry name" value="Ig-like_dom_sf"/>
</dbReference>
<dbReference type="GO" id="GO:0005615">
    <property type="term" value="C:extracellular space"/>
    <property type="evidence" value="ECO:0007669"/>
    <property type="project" value="TreeGrafter"/>
</dbReference>
<name>A0A4Z2HGC4_9TELE</name>
<dbReference type="InterPro" id="IPR027231">
    <property type="entry name" value="Semaphorin"/>
</dbReference>
<evidence type="ECO:0000256" key="5">
    <source>
        <dbReference type="ARBA" id="ARBA00023180"/>
    </source>
</evidence>
<comment type="similarity">
    <text evidence="2">Belongs to the semaphorin family.</text>
</comment>
<feature type="domain" description="Ig-like" evidence="7">
    <location>
        <begin position="411"/>
        <end position="510"/>
    </location>
</feature>
<dbReference type="PROSITE" id="PS50835">
    <property type="entry name" value="IG_LIKE"/>
    <property type="match status" value="1"/>
</dbReference>
<evidence type="ECO:0000256" key="2">
    <source>
        <dbReference type="ARBA" id="ARBA00009492"/>
    </source>
</evidence>
<dbReference type="PANTHER" id="PTHR11036:SF144">
    <property type="entry name" value="SEMAPHORIN-7A-LIKE"/>
    <property type="match status" value="1"/>
</dbReference>
<dbReference type="InterPro" id="IPR001627">
    <property type="entry name" value="Semap_dom"/>
</dbReference>
<evidence type="ECO:0000313" key="9">
    <source>
        <dbReference type="EMBL" id="TNN64013.1"/>
    </source>
</evidence>
<evidence type="ECO:0000256" key="3">
    <source>
        <dbReference type="ARBA" id="ARBA00023136"/>
    </source>
</evidence>
<evidence type="ECO:0000259" key="8">
    <source>
        <dbReference type="PROSITE" id="PS51004"/>
    </source>
</evidence>
<dbReference type="Gene3D" id="2.130.10.10">
    <property type="entry name" value="YVTN repeat-like/Quinoprotein amine dehydrogenase"/>
    <property type="match status" value="2"/>
</dbReference>
<evidence type="ECO:0000313" key="10">
    <source>
        <dbReference type="Proteomes" id="UP000314294"/>
    </source>
</evidence>
<dbReference type="InterPro" id="IPR013783">
    <property type="entry name" value="Ig-like_fold"/>
</dbReference>
<comment type="caution">
    <text evidence="6">Lacks conserved residue(s) required for the propagation of feature annotation.</text>
</comment>
<gene>
    <name evidence="9" type="primary">SEMA7A_2</name>
    <name evidence="9" type="ORF">EYF80_025736</name>
</gene>
<evidence type="ECO:0000256" key="6">
    <source>
        <dbReference type="PROSITE-ProRule" id="PRU00352"/>
    </source>
</evidence>
<comment type="caution">
    <text evidence="9">The sequence shown here is derived from an EMBL/GenBank/DDBJ whole genome shotgun (WGS) entry which is preliminary data.</text>
</comment>
<dbReference type="SUPFAM" id="SSF101912">
    <property type="entry name" value="Sema domain"/>
    <property type="match status" value="1"/>
</dbReference>
<dbReference type="AlphaFoldDB" id="A0A4Z2HGC4"/>
<dbReference type="InterPro" id="IPR016201">
    <property type="entry name" value="PSI"/>
</dbReference>
<dbReference type="Proteomes" id="UP000314294">
    <property type="component" value="Unassembled WGS sequence"/>
</dbReference>
<evidence type="ECO:0000256" key="1">
    <source>
        <dbReference type="ARBA" id="ARBA00004370"/>
    </source>
</evidence>
<dbReference type="SUPFAM" id="SSF48726">
    <property type="entry name" value="Immunoglobulin"/>
    <property type="match status" value="1"/>
</dbReference>
<dbReference type="GO" id="GO:0030335">
    <property type="term" value="P:positive regulation of cell migration"/>
    <property type="evidence" value="ECO:0007669"/>
    <property type="project" value="TreeGrafter"/>
</dbReference>
<keyword evidence="4" id="KW-1015">Disulfide bond</keyword>
<sequence>MKRLPLPGHHTPVVVVVEAEPDTVITAGPKHLNSLNFQNPQKPPVEIPVWWPECIDHGPPARLRADCNYNITLVHKREEAEQLFLCGTNGKETLCCDLNLSEQSPGCLPSKKMEKIKGSIREFVIKEGEPFALLEQHYVGLVLSRQNEPLRSRLYAFYREKNRDTGLNSDMWIPFVARVCTGDRGGPKNILQYSWTSQMNARLFCGDADSRQHFSELVDVATVHAEQWQDTRVYALFRNEWYRHCVEDSTKIQHNVLRMIESHSEMARWVLPENSSGPLLSNHHSYTHIHGFRNNRVSPHNVLFLSLNNGGIHKVMQNKSQTFIIAEYQPFNHRTHVISISLHPSSGKLYVGSRNELVQLNVANCAQYGDSCELCVLARDPYCGWNGTHCTPETDGTLQDLTHGNHGVCLPASKVQLSEKAFRGSTATHADEATVSVTLSPESKYFLRCPVSSHHAQYSWRHLGSSTRCNWREQQCLLLIDSMGPEQAGAYTCESEEMGHRRVLAQYRLQLEGRAAGPSSSRLIWLCLLAVLVKSLS</sequence>
<reference evidence="9 10" key="1">
    <citation type="submission" date="2019-03" db="EMBL/GenBank/DDBJ databases">
        <title>First draft genome of Liparis tanakae, snailfish: a comprehensive survey of snailfish specific genes.</title>
        <authorList>
            <person name="Kim W."/>
            <person name="Song I."/>
            <person name="Jeong J.-H."/>
            <person name="Kim D."/>
            <person name="Kim S."/>
            <person name="Ryu S."/>
            <person name="Song J.Y."/>
            <person name="Lee S.K."/>
        </authorList>
    </citation>
    <scope>NUCLEOTIDE SEQUENCE [LARGE SCALE GENOMIC DNA]</scope>
    <source>
        <tissue evidence="9">Muscle</tissue>
    </source>
</reference>
<dbReference type="PROSITE" id="PS51004">
    <property type="entry name" value="SEMA"/>
    <property type="match status" value="1"/>
</dbReference>
<dbReference type="PANTHER" id="PTHR11036">
    <property type="entry name" value="SEMAPHORIN"/>
    <property type="match status" value="1"/>
</dbReference>
<keyword evidence="10" id="KW-1185">Reference proteome</keyword>
<dbReference type="GO" id="GO:0071526">
    <property type="term" value="P:semaphorin-plexin signaling pathway"/>
    <property type="evidence" value="ECO:0007669"/>
    <property type="project" value="TreeGrafter"/>
</dbReference>
<accession>A0A4Z2HGC4</accession>
<dbReference type="SMART" id="SM00630">
    <property type="entry name" value="Sema"/>
    <property type="match status" value="1"/>
</dbReference>
<dbReference type="SMART" id="SM00423">
    <property type="entry name" value="PSI"/>
    <property type="match status" value="1"/>
</dbReference>
<dbReference type="SUPFAM" id="SSF103575">
    <property type="entry name" value="Plexin repeat"/>
    <property type="match status" value="1"/>
</dbReference>
<keyword evidence="3" id="KW-0472">Membrane</keyword>
<dbReference type="InterPro" id="IPR002165">
    <property type="entry name" value="Plexin_repeat"/>
</dbReference>